<keyword evidence="2" id="KW-0963">Cytoplasm</keyword>
<dbReference type="GO" id="GO:0006515">
    <property type="term" value="P:protein quality control for misfolded or incompletely synthesized proteins"/>
    <property type="evidence" value="ECO:0007669"/>
    <property type="project" value="TreeGrafter"/>
</dbReference>
<name>A0A074LUZ4_9BACL</name>
<reference evidence="7 8" key="1">
    <citation type="journal article" date="2013" name="Int. J. Syst. Evol. Microbiol.">
        <title>Tumebacillus flagellatus sp. nov., an alpha-amylase/pullulanase-producing bacterium isolated from cassava wastewater.</title>
        <authorList>
            <person name="Wang Q."/>
            <person name="Xie N."/>
            <person name="Qin Y."/>
            <person name="Shen N."/>
            <person name="Zhu J."/>
            <person name="Mi H."/>
            <person name="Huang R."/>
        </authorList>
    </citation>
    <scope>NUCLEOTIDE SEQUENCE [LARGE SCALE GENOMIC DNA]</scope>
    <source>
        <strain evidence="7 8">GST4</strain>
    </source>
</reference>
<proteinExistence type="inferred from homology"/>
<evidence type="ECO:0000256" key="4">
    <source>
        <dbReference type="ARBA" id="ARBA00022801"/>
    </source>
</evidence>
<evidence type="ECO:0000256" key="6">
    <source>
        <dbReference type="RuleBase" id="RU003567"/>
    </source>
</evidence>
<dbReference type="GO" id="GO:0051117">
    <property type="term" value="F:ATPase binding"/>
    <property type="evidence" value="ECO:0007669"/>
    <property type="project" value="TreeGrafter"/>
</dbReference>
<dbReference type="STRING" id="1157490.EL26_01775"/>
<dbReference type="EMBL" id="JMIR01000002">
    <property type="protein sequence ID" value="KEO84764.1"/>
    <property type="molecule type" value="Genomic_DNA"/>
</dbReference>
<dbReference type="PANTHER" id="PTHR10381:SF70">
    <property type="entry name" value="ATP-DEPENDENT CLP PROTEASE PROTEOLYTIC SUBUNIT"/>
    <property type="match status" value="1"/>
</dbReference>
<dbReference type="InterPro" id="IPR029045">
    <property type="entry name" value="ClpP/crotonase-like_dom_sf"/>
</dbReference>
<dbReference type="PRINTS" id="PR00127">
    <property type="entry name" value="CLPPROTEASEP"/>
</dbReference>
<dbReference type="Proteomes" id="UP000027931">
    <property type="component" value="Unassembled WGS sequence"/>
</dbReference>
<dbReference type="GO" id="GO:0009368">
    <property type="term" value="C:endopeptidase Clp complex"/>
    <property type="evidence" value="ECO:0007669"/>
    <property type="project" value="TreeGrafter"/>
</dbReference>
<protein>
    <recommendedName>
        <fullName evidence="6">ATP-dependent Clp protease proteolytic subunit</fullName>
    </recommendedName>
</protein>
<dbReference type="SUPFAM" id="SSF52096">
    <property type="entry name" value="ClpP/crotonase"/>
    <property type="match status" value="1"/>
</dbReference>
<evidence type="ECO:0000256" key="2">
    <source>
        <dbReference type="ARBA" id="ARBA00022490"/>
    </source>
</evidence>
<keyword evidence="3" id="KW-0645">Protease</keyword>
<gene>
    <name evidence="7" type="ORF">EL26_01775</name>
</gene>
<keyword evidence="5" id="KW-0720">Serine protease</keyword>
<dbReference type="GO" id="GO:0004176">
    <property type="term" value="F:ATP-dependent peptidase activity"/>
    <property type="evidence" value="ECO:0007669"/>
    <property type="project" value="InterPro"/>
</dbReference>
<organism evidence="7 8">
    <name type="scientific">Tumebacillus flagellatus</name>
    <dbReference type="NCBI Taxonomy" id="1157490"/>
    <lineage>
        <taxon>Bacteria</taxon>
        <taxon>Bacillati</taxon>
        <taxon>Bacillota</taxon>
        <taxon>Bacilli</taxon>
        <taxon>Bacillales</taxon>
        <taxon>Alicyclobacillaceae</taxon>
        <taxon>Tumebacillus</taxon>
    </lineage>
</organism>
<dbReference type="Pfam" id="PF00574">
    <property type="entry name" value="CLP_protease"/>
    <property type="match status" value="1"/>
</dbReference>
<accession>A0A074LUZ4</accession>
<dbReference type="PANTHER" id="PTHR10381">
    <property type="entry name" value="ATP-DEPENDENT CLP PROTEASE PROTEOLYTIC SUBUNIT"/>
    <property type="match status" value="1"/>
</dbReference>
<dbReference type="CDD" id="cd07016">
    <property type="entry name" value="S14_ClpP_1"/>
    <property type="match status" value="1"/>
</dbReference>
<comment type="similarity">
    <text evidence="1 6">Belongs to the peptidase S14 family.</text>
</comment>
<evidence type="ECO:0000313" key="7">
    <source>
        <dbReference type="EMBL" id="KEO84764.1"/>
    </source>
</evidence>
<dbReference type="RefSeq" id="WP_052035870.1">
    <property type="nucleotide sequence ID" value="NZ_JMIR01000002.1"/>
</dbReference>
<evidence type="ECO:0000256" key="5">
    <source>
        <dbReference type="ARBA" id="ARBA00022825"/>
    </source>
</evidence>
<keyword evidence="4" id="KW-0378">Hydrolase</keyword>
<evidence type="ECO:0000256" key="3">
    <source>
        <dbReference type="ARBA" id="ARBA00022670"/>
    </source>
</evidence>
<evidence type="ECO:0000256" key="1">
    <source>
        <dbReference type="ARBA" id="ARBA00007039"/>
    </source>
</evidence>
<dbReference type="GO" id="GO:0004252">
    <property type="term" value="F:serine-type endopeptidase activity"/>
    <property type="evidence" value="ECO:0007669"/>
    <property type="project" value="InterPro"/>
</dbReference>
<keyword evidence="8" id="KW-1185">Reference proteome</keyword>
<dbReference type="NCBIfam" id="NF045542">
    <property type="entry name" value="Clp_rel_HeadMat"/>
    <property type="match status" value="1"/>
</dbReference>
<dbReference type="InterPro" id="IPR023562">
    <property type="entry name" value="ClpP/TepA"/>
</dbReference>
<dbReference type="eggNOG" id="COG0740">
    <property type="taxonomic scope" value="Bacteria"/>
</dbReference>
<dbReference type="Gene3D" id="3.90.226.10">
    <property type="entry name" value="2-enoyl-CoA Hydratase, Chain A, domain 1"/>
    <property type="match status" value="1"/>
</dbReference>
<comment type="caution">
    <text evidence="7">The sequence shown here is derived from an EMBL/GenBank/DDBJ whole genome shotgun (WGS) entry which is preliminary data.</text>
</comment>
<dbReference type="InterPro" id="IPR001907">
    <property type="entry name" value="ClpP"/>
</dbReference>
<sequence>MGNQHQNNSNNQKPPHFWKMAISPRNSSAAEILLYGPISESTWWGDEITPQQFADDLAALGPVSEITVRINSGGGDVFAGMSINAMLKRHAATVTVYIDGLAASIASIIAMAGDKVVMPRGSMMMVHNPWSSLWGGDANDFRTAADVLDKIRDSMIEVYAARTGLTSEELKSIMDAETWMTATEAVEKGFADEVEDAIPVSASARGRMAFFNGVEHDLTRFMNAPNLPEHVPPPAPTPAPVPKNEGVKPMSLTLEELKNKYPDVYSAAVSEGATTERARMKAIDELAMPGNEEILAKAKYETGISAAETAVALIKADKERQAQYQNALVNDAQASGVNDLTPAAAPVTHGAGAQAQQIQQVGADIAKIAAGLRRGR</sequence>
<evidence type="ECO:0000313" key="8">
    <source>
        <dbReference type="Proteomes" id="UP000027931"/>
    </source>
</evidence>
<dbReference type="AlphaFoldDB" id="A0A074LUZ4"/>